<evidence type="ECO:0000313" key="3">
    <source>
        <dbReference type="Proteomes" id="UP000680679"/>
    </source>
</evidence>
<dbReference type="PANTHER" id="PTHR43798">
    <property type="entry name" value="MONOACYLGLYCEROL LIPASE"/>
    <property type="match status" value="1"/>
</dbReference>
<name>A0ABN6GEF7_9GAMM</name>
<keyword evidence="3" id="KW-1185">Reference proteome</keyword>
<dbReference type="Gene3D" id="3.40.50.1820">
    <property type="entry name" value="alpha/beta hydrolase"/>
    <property type="match status" value="1"/>
</dbReference>
<dbReference type="EMBL" id="AP024563">
    <property type="protein sequence ID" value="BCU07847.1"/>
    <property type="molecule type" value="Genomic_DNA"/>
</dbReference>
<dbReference type="Proteomes" id="UP000680679">
    <property type="component" value="Chromosome"/>
</dbReference>
<dbReference type="SUPFAM" id="SSF53474">
    <property type="entry name" value="alpha/beta-Hydrolases"/>
    <property type="match status" value="1"/>
</dbReference>
<dbReference type="GO" id="GO:0016787">
    <property type="term" value="F:hydrolase activity"/>
    <property type="evidence" value="ECO:0007669"/>
    <property type="project" value="UniProtKB-KW"/>
</dbReference>
<feature type="domain" description="AB hydrolase-1" evidence="1">
    <location>
        <begin position="52"/>
        <end position="290"/>
    </location>
</feature>
<protein>
    <submittedName>
        <fullName evidence="2">Alpha/beta hydrolase</fullName>
    </submittedName>
</protein>
<organism evidence="2 3">
    <name type="scientific">Allochromatium tepidum</name>
    <dbReference type="NCBI Taxonomy" id="553982"/>
    <lineage>
        <taxon>Bacteria</taxon>
        <taxon>Pseudomonadati</taxon>
        <taxon>Pseudomonadota</taxon>
        <taxon>Gammaproteobacteria</taxon>
        <taxon>Chromatiales</taxon>
        <taxon>Chromatiaceae</taxon>
        <taxon>Allochromatium</taxon>
    </lineage>
</organism>
<dbReference type="PANTHER" id="PTHR43798:SF33">
    <property type="entry name" value="HYDROLASE, PUTATIVE (AFU_ORTHOLOGUE AFUA_2G14860)-RELATED"/>
    <property type="match status" value="1"/>
</dbReference>
<reference evidence="2 3" key="1">
    <citation type="submission" date="2021-04" db="EMBL/GenBank/DDBJ databases">
        <title>Complete genome sequencing of Allochromatium tepidum strain NZ.</title>
        <authorList>
            <person name="Tsukatani Y."/>
            <person name="Mori H."/>
        </authorList>
    </citation>
    <scope>NUCLEOTIDE SEQUENCE [LARGE SCALE GENOMIC DNA]</scope>
    <source>
        <strain evidence="2 3">NZ</strain>
    </source>
</reference>
<dbReference type="InterPro" id="IPR000639">
    <property type="entry name" value="Epox_hydrolase-like"/>
</dbReference>
<proteinExistence type="predicted"/>
<dbReference type="InterPro" id="IPR050266">
    <property type="entry name" value="AB_hydrolase_sf"/>
</dbReference>
<dbReference type="PRINTS" id="PR00412">
    <property type="entry name" value="EPOXHYDRLASE"/>
</dbReference>
<accession>A0ABN6GEF7</accession>
<sequence>MPLFPVDRVRTMSVNAGPNWESDGRDWPNRASSEFLSAGGLRWHVQRMGQGPVLLMLHGTGAATHSWRDFAPILAEHFTLIAPDLPGHGFTSAPPYERMSLPGMAGLVGSLVETLGVQPDLVLGHSAGAAILIRARLEGRIAPRGLISLNGALLPWRGLPGRLFSPAAKLFATNSLVSRAFALRARNRRVIEGLIDSTGSTLDQAGVDLYQRLIRHPSHVRASLSMMANWDLNLIEQGLPNLDTPFFLIVGDQDTTVSPREAHRVRAKLRPDAKLFDLPGLGHLAHEEKPHEVAEIVRGIGECLGLLQTTKNR</sequence>
<dbReference type="InterPro" id="IPR029058">
    <property type="entry name" value="AB_hydrolase_fold"/>
</dbReference>
<gene>
    <name evidence="2" type="ORF">Atep_25240</name>
</gene>
<evidence type="ECO:0000259" key="1">
    <source>
        <dbReference type="Pfam" id="PF00561"/>
    </source>
</evidence>
<keyword evidence="2" id="KW-0378">Hydrolase</keyword>
<dbReference type="NCBIfam" id="TIGR03056">
    <property type="entry name" value="bchO_mg_che_rel"/>
    <property type="match status" value="1"/>
</dbReference>
<dbReference type="InterPro" id="IPR000073">
    <property type="entry name" value="AB_hydrolase_1"/>
</dbReference>
<dbReference type="InterPro" id="IPR017497">
    <property type="entry name" value="BchO"/>
</dbReference>
<dbReference type="Pfam" id="PF00561">
    <property type="entry name" value="Abhydrolase_1"/>
    <property type="match status" value="1"/>
</dbReference>
<evidence type="ECO:0000313" key="2">
    <source>
        <dbReference type="EMBL" id="BCU07847.1"/>
    </source>
</evidence>